<accession>A0A127FB65</accession>
<dbReference type="AlphaFoldDB" id="A0A127FB65"/>
<evidence type="ECO:0000256" key="1">
    <source>
        <dbReference type="SAM" id="Phobius"/>
    </source>
</evidence>
<feature type="transmembrane region" description="Helical" evidence="1">
    <location>
        <begin position="21"/>
        <end position="39"/>
    </location>
</feature>
<organism evidence="2 3">
    <name type="scientific">Steroidobacter denitrificans</name>
    <dbReference type="NCBI Taxonomy" id="465721"/>
    <lineage>
        <taxon>Bacteria</taxon>
        <taxon>Pseudomonadati</taxon>
        <taxon>Pseudomonadota</taxon>
        <taxon>Gammaproteobacteria</taxon>
        <taxon>Steroidobacterales</taxon>
        <taxon>Steroidobacteraceae</taxon>
        <taxon>Steroidobacter</taxon>
    </lineage>
</organism>
<dbReference type="Proteomes" id="UP000070250">
    <property type="component" value="Chromosome"/>
</dbReference>
<evidence type="ECO:0000313" key="2">
    <source>
        <dbReference type="EMBL" id="AMN47664.1"/>
    </source>
</evidence>
<name>A0A127FB65_STEDE</name>
<dbReference type="OrthoDB" id="7061448at2"/>
<gene>
    <name evidence="2" type="ORF">ACG33_11240</name>
</gene>
<dbReference type="EMBL" id="CP011971">
    <property type="protein sequence ID" value="AMN47664.1"/>
    <property type="molecule type" value="Genomic_DNA"/>
</dbReference>
<keyword evidence="3" id="KW-1185">Reference proteome</keyword>
<sequence>MDSFLRRLSRPAARGFTVAEGLAALLVVAVGILGIAALYSDQVPRKGARWRQEAAELVDIIAERILATREGREGFSTTIGVVCGPEDRYREGLAPGRQVSPQGDGRPRLAIDVAALVAACWEDEVARKLPSSQGKIRRDLSTIPVSYVISVSWSSLEGTASYVMRVSPPG</sequence>
<evidence type="ECO:0000313" key="3">
    <source>
        <dbReference type="Proteomes" id="UP000070250"/>
    </source>
</evidence>
<protein>
    <submittedName>
        <fullName evidence="2">Uncharacterized protein</fullName>
    </submittedName>
</protein>
<dbReference type="KEGG" id="sdf:ACG33_11240"/>
<proteinExistence type="predicted"/>
<reference evidence="2 3" key="1">
    <citation type="submission" date="2015-06" db="EMBL/GenBank/DDBJ databases">
        <title>A Comprehensive Approach to Explore the Metabolic and Phylogenetic Diversity of Bacterial Steroid Degradation in the Environment: Testosterone as an Example.</title>
        <authorList>
            <person name="Yang F.-C."/>
            <person name="Chen Y.-L."/>
            <person name="Yu C.-P."/>
            <person name="Tang S.-L."/>
            <person name="Wang P.-H."/>
            <person name="Ismail W."/>
            <person name="Wang C.-H."/>
            <person name="Yang C.-Y."/>
            <person name="Chiang Y.-R."/>
        </authorList>
    </citation>
    <scope>NUCLEOTIDE SEQUENCE [LARGE SCALE GENOMIC DNA]</scope>
    <source>
        <strain evidence="2 3">DSM 18526</strain>
    </source>
</reference>
<keyword evidence="1" id="KW-1133">Transmembrane helix</keyword>
<keyword evidence="1" id="KW-0472">Membrane</keyword>
<keyword evidence="1" id="KW-0812">Transmembrane</keyword>
<dbReference type="RefSeq" id="WP_066921245.1">
    <property type="nucleotide sequence ID" value="NZ_CP011971.1"/>
</dbReference>